<feature type="modified residue" description="4-aspartylphosphate" evidence="5">
    <location>
        <position position="640"/>
    </location>
</feature>
<dbReference type="Pfam" id="PF00072">
    <property type="entry name" value="Response_reg"/>
    <property type="match status" value="1"/>
</dbReference>
<feature type="transmembrane region" description="Helical" evidence="6">
    <location>
        <begin position="158"/>
        <end position="177"/>
    </location>
</feature>
<reference evidence="9" key="2">
    <citation type="submission" date="2022-08" db="EMBL/GenBank/DDBJ databases">
        <authorList>
            <person name="Dong C."/>
        </authorList>
    </citation>
    <scope>NUCLEOTIDE SEQUENCE</scope>
    <source>
        <strain evidence="9">59MF3M-4</strain>
    </source>
</reference>
<evidence type="ECO:0000256" key="5">
    <source>
        <dbReference type="PROSITE-ProRule" id="PRU00169"/>
    </source>
</evidence>
<evidence type="ECO:0000256" key="6">
    <source>
        <dbReference type="SAM" id="Phobius"/>
    </source>
</evidence>
<dbReference type="InterPro" id="IPR003660">
    <property type="entry name" value="HAMP_dom"/>
</dbReference>
<dbReference type="Gene3D" id="3.40.50.2300">
    <property type="match status" value="1"/>
</dbReference>
<evidence type="ECO:0000313" key="9">
    <source>
        <dbReference type="EMBL" id="MCT7359590.1"/>
    </source>
</evidence>
<keyword evidence="4" id="KW-0902">Two-component regulatory system</keyword>
<dbReference type="PROSITE" id="PS50885">
    <property type="entry name" value="HAMP"/>
    <property type="match status" value="1"/>
</dbReference>
<dbReference type="GO" id="GO:0000160">
    <property type="term" value="P:phosphorelay signal transduction system"/>
    <property type="evidence" value="ECO:0007669"/>
    <property type="project" value="UniProtKB-KW"/>
</dbReference>
<reference evidence="9" key="1">
    <citation type="journal article" date="2022" name="Front. Microbiol.">
        <title>Genome-based taxonomic rearrangement of Oceanobacter-related bacteria including the description of Thalassolituus hydrocarbonoclasticus sp. nov. and Thalassolituus pacificus sp. nov. and emended description of the genus Thalassolituus.</title>
        <authorList>
            <person name="Dong C."/>
            <person name="Wei L."/>
            <person name="Wang J."/>
            <person name="Lai Q."/>
            <person name="Huang Z."/>
            <person name="Shao Z."/>
        </authorList>
    </citation>
    <scope>NUCLEOTIDE SEQUENCE</scope>
    <source>
        <strain evidence="9">59MF3M-4</strain>
    </source>
</reference>
<name>A0A9X2WGC6_9GAMM</name>
<keyword evidence="6" id="KW-0812">Transmembrane</keyword>
<feature type="domain" description="Response regulatory" evidence="7">
    <location>
        <begin position="591"/>
        <end position="707"/>
    </location>
</feature>
<evidence type="ECO:0000256" key="1">
    <source>
        <dbReference type="ARBA" id="ARBA00004370"/>
    </source>
</evidence>
<keyword evidence="10" id="KW-1185">Reference proteome</keyword>
<dbReference type="InterPro" id="IPR011006">
    <property type="entry name" value="CheY-like_superfamily"/>
</dbReference>
<dbReference type="GO" id="GO:0016740">
    <property type="term" value="F:transferase activity"/>
    <property type="evidence" value="ECO:0007669"/>
    <property type="project" value="UniProtKB-KW"/>
</dbReference>
<dbReference type="EMBL" id="JAOANI010000019">
    <property type="protein sequence ID" value="MCT7359590.1"/>
    <property type="molecule type" value="Genomic_DNA"/>
</dbReference>
<gene>
    <name evidence="9" type="ORF">NYR02_11190</name>
</gene>
<evidence type="ECO:0000259" key="7">
    <source>
        <dbReference type="PROSITE" id="PS50110"/>
    </source>
</evidence>
<proteinExistence type="predicted"/>
<dbReference type="InterPro" id="IPR001789">
    <property type="entry name" value="Sig_transdc_resp-reg_receiver"/>
</dbReference>
<keyword evidence="6" id="KW-0472">Membrane</keyword>
<dbReference type="PROSITE" id="PS50110">
    <property type="entry name" value="RESPONSE_REGULATORY"/>
    <property type="match status" value="1"/>
</dbReference>
<organism evidence="9 10">
    <name type="scientific">Thalassolituus pacificus</name>
    <dbReference type="NCBI Taxonomy" id="2975440"/>
    <lineage>
        <taxon>Bacteria</taxon>
        <taxon>Pseudomonadati</taxon>
        <taxon>Pseudomonadota</taxon>
        <taxon>Gammaproteobacteria</taxon>
        <taxon>Oceanospirillales</taxon>
        <taxon>Oceanospirillaceae</taxon>
        <taxon>Thalassolituus</taxon>
    </lineage>
</organism>
<dbReference type="PANTHER" id="PTHR45339:SF1">
    <property type="entry name" value="HYBRID SIGNAL TRANSDUCTION HISTIDINE KINASE J"/>
    <property type="match status" value="1"/>
</dbReference>
<evidence type="ECO:0000256" key="4">
    <source>
        <dbReference type="ARBA" id="ARBA00023012"/>
    </source>
</evidence>
<dbReference type="Proteomes" id="UP001147830">
    <property type="component" value="Unassembled WGS sequence"/>
</dbReference>
<comment type="caution">
    <text evidence="9">The sequence shown here is derived from an EMBL/GenBank/DDBJ whole genome shotgun (WGS) entry which is preliminary data.</text>
</comment>
<accession>A0A9X2WGC6</accession>
<evidence type="ECO:0000259" key="8">
    <source>
        <dbReference type="PROSITE" id="PS50885"/>
    </source>
</evidence>
<dbReference type="PANTHER" id="PTHR45339">
    <property type="entry name" value="HYBRID SIGNAL TRANSDUCTION HISTIDINE KINASE J"/>
    <property type="match status" value="1"/>
</dbReference>
<keyword evidence="3" id="KW-0808">Transferase</keyword>
<dbReference type="SUPFAM" id="SSF55874">
    <property type="entry name" value="ATPase domain of HSP90 chaperone/DNA topoisomerase II/histidine kinase"/>
    <property type="match status" value="1"/>
</dbReference>
<protein>
    <submittedName>
        <fullName evidence="9">Response regulator</fullName>
    </submittedName>
</protein>
<evidence type="ECO:0000256" key="3">
    <source>
        <dbReference type="ARBA" id="ARBA00022679"/>
    </source>
</evidence>
<evidence type="ECO:0000313" key="10">
    <source>
        <dbReference type="Proteomes" id="UP001147830"/>
    </source>
</evidence>
<sequence>MQIFSQVKKKLALQLALNTAVVALVIAGIISTISIHSNIQTLKTRQQDIVTSIIASTLPAFNLATFNYNIRLNQQLADGLVTHPNITSAIVIDSTGMQLAQAVQPSSCEPSTLDMMIFSEPGIHIEALSYSGTPLGKLIIELDRCQSIAEFGKLIRNILLNALLLSLLLATFIYAAFYRAVTNPLTRLVRQITGLTADNLDDVDLTRMQSKRQDELGQLMNQFALLLNLLKEHIRQQRKAEVTINSYSTKLEELIHKRTHALTHLNRRLQQSNDDSHTSNPALQSHLSTLIQLLKEPLNQLVSSLDSTRQTDARDMAANLLGLLHDLHTLQHAGQHDEMQIIDINEVIKDCLARIPAGQPRITYTATTTSPILANEDSLRLLLQSLISNGLAHTSEGELALNIHHDKQQLFISLSGQHLFISGALLEQDLMPLIPDNLQLPSAFGLGMTRELAHCLGGDLQYETDEQQGSVITCDIHYQSLESSLSEIRQHLRQHPLNLVIQDAPCRNNVLHWLEHWQLPVSEITNRNSQHKLLLTDQPEIAERHGERSIVLNVHGEKNAENKRECTQSDLLNALLRQVSPDRQNKKRTIRVLLVDDNTINRMLCQRYLKNLNIEPDTADNGLQAIEQARRCRYDLVLMDCQMPVMDGFEATRQIRRNSLNSHTPIIALTGLTGENERQQCLTAGMNDFIGKPFTQDQIQATLVQWINNYYGNASD</sequence>
<dbReference type="InterPro" id="IPR036890">
    <property type="entry name" value="HATPase_C_sf"/>
</dbReference>
<dbReference type="Gene3D" id="3.30.565.10">
    <property type="entry name" value="Histidine kinase-like ATPase, C-terminal domain"/>
    <property type="match status" value="1"/>
</dbReference>
<evidence type="ECO:0000256" key="2">
    <source>
        <dbReference type="ARBA" id="ARBA00022553"/>
    </source>
</evidence>
<keyword evidence="2 5" id="KW-0597">Phosphoprotein</keyword>
<keyword evidence="6" id="KW-1133">Transmembrane helix</keyword>
<dbReference type="Gene3D" id="6.10.340.10">
    <property type="match status" value="1"/>
</dbReference>
<dbReference type="SMART" id="SM00448">
    <property type="entry name" value="REC"/>
    <property type="match status" value="1"/>
</dbReference>
<dbReference type="GO" id="GO:0016020">
    <property type="term" value="C:membrane"/>
    <property type="evidence" value="ECO:0007669"/>
    <property type="project" value="UniProtKB-SubCell"/>
</dbReference>
<dbReference type="SUPFAM" id="SSF52172">
    <property type="entry name" value="CheY-like"/>
    <property type="match status" value="1"/>
</dbReference>
<feature type="transmembrane region" description="Helical" evidence="6">
    <location>
        <begin position="12"/>
        <end position="37"/>
    </location>
</feature>
<dbReference type="RefSeq" id="WP_260976456.1">
    <property type="nucleotide sequence ID" value="NZ_JAOANI010000019.1"/>
</dbReference>
<dbReference type="AlphaFoldDB" id="A0A9X2WGC6"/>
<comment type="subcellular location">
    <subcellularLocation>
        <location evidence="1">Membrane</location>
    </subcellularLocation>
</comment>
<dbReference type="CDD" id="cd17546">
    <property type="entry name" value="REC_hyHK_CKI1_RcsC-like"/>
    <property type="match status" value="1"/>
</dbReference>
<feature type="domain" description="HAMP" evidence="8">
    <location>
        <begin position="179"/>
        <end position="235"/>
    </location>
</feature>